<organism evidence="8 9">
    <name type="scientific">Pedococcus cremeus</name>
    <dbReference type="NCBI Taxonomy" id="587636"/>
    <lineage>
        <taxon>Bacteria</taxon>
        <taxon>Bacillati</taxon>
        <taxon>Actinomycetota</taxon>
        <taxon>Actinomycetes</taxon>
        <taxon>Micrococcales</taxon>
        <taxon>Intrasporangiaceae</taxon>
        <taxon>Pedococcus</taxon>
    </lineage>
</organism>
<dbReference type="OrthoDB" id="3692620at2"/>
<dbReference type="InterPro" id="IPR014325">
    <property type="entry name" value="RNA_pol_sigma-E_actinobac"/>
</dbReference>
<dbReference type="Gene3D" id="1.10.10.10">
    <property type="entry name" value="Winged helix-like DNA-binding domain superfamily/Winged helix DNA-binding domain"/>
    <property type="match status" value="1"/>
</dbReference>
<dbReference type="InterPro" id="IPR039425">
    <property type="entry name" value="RNA_pol_sigma-70-like"/>
</dbReference>
<evidence type="ECO:0000256" key="3">
    <source>
        <dbReference type="ARBA" id="ARBA00023082"/>
    </source>
</evidence>
<dbReference type="InterPro" id="IPR036388">
    <property type="entry name" value="WH-like_DNA-bd_sf"/>
</dbReference>
<name>A0A1H9RZ81_9MICO</name>
<dbReference type="Pfam" id="PF08281">
    <property type="entry name" value="Sigma70_r4_2"/>
    <property type="match status" value="1"/>
</dbReference>
<dbReference type="PANTHER" id="PTHR43133:SF50">
    <property type="entry name" value="ECF RNA POLYMERASE SIGMA FACTOR SIGM"/>
    <property type="match status" value="1"/>
</dbReference>
<gene>
    <name evidence="8" type="ORF">SAMN05216199_1157</name>
</gene>
<evidence type="ECO:0000256" key="4">
    <source>
        <dbReference type="ARBA" id="ARBA00023125"/>
    </source>
</evidence>
<dbReference type="STRING" id="587636.SAMN05216199_1157"/>
<comment type="similarity">
    <text evidence="1">Belongs to the sigma-70 factor family. ECF subfamily.</text>
</comment>
<dbReference type="NCBIfam" id="TIGR02937">
    <property type="entry name" value="sigma70-ECF"/>
    <property type="match status" value="1"/>
</dbReference>
<reference evidence="9" key="1">
    <citation type="submission" date="2016-10" db="EMBL/GenBank/DDBJ databases">
        <authorList>
            <person name="Varghese N."/>
            <person name="Submissions S."/>
        </authorList>
    </citation>
    <scope>NUCLEOTIDE SEQUENCE [LARGE SCALE GENOMIC DNA]</scope>
    <source>
        <strain evidence="9">CGMCC 1.6963</strain>
    </source>
</reference>
<dbReference type="Proteomes" id="UP000199019">
    <property type="component" value="Unassembled WGS sequence"/>
</dbReference>
<dbReference type="RefSeq" id="WP_091756073.1">
    <property type="nucleotide sequence ID" value="NZ_FOHB01000001.1"/>
</dbReference>
<feature type="domain" description="RNA polymerase sigma-70 region 2" evidence="6">
    <location>
        <begin position="19"/>
        <end position="80"/>
    </location>
</feature>
<protein>
    <submittedName>
        <fullName evidence="8">RNA polymerase sigma-70 factor, sigma-E family</fullName>
    </submittedName>
</protein>
<keyword evidence="4" id="KW-0238">DNA-binding</keyword>
<dbReference type="CDD" id="cd06171">
    <property type="entry name" value="Sigma70_r4"/>
    <property type="match status" value="1"/>
</dbReference>
<dbReference type="SUPFAM" id="SSF88659">
    <property type="entry name" value="Sigma3 and sigma4 domains of RNA polymerase sigma factors"/>
    <property type="match status" value="1"/>
</dbReference>
<keyword evidence="3" id="KW-0731">Sigma factor</keyword>
<dbReference type="InterPro" id="IPR013324">
    <property type="entry name" value="RNA_pol_sigma_r3/r4-like"/>
</dbReference>
<dbReference type="SUPFAM" id="SSF88946">
    <property type="entry name" value="Sigma2 domain of RNA polymerase sigma factors"/>
    <property type="match status" value="1"/>
</dbReference>
<evidence type="ECO:0000256" key="5">
    <source>
        <dbReference type="ARBA" id="ARBA00023163"/>
    </source>
</evidence>
<evidence type="ECO:0000256" key="2">
    <source>
        <dbReference type="ARBA" id="ARBA00023015"/>
    </source>
</evidence>
<dbReference type="InterPro" id="IPR013249">
    <property type="entry name" value="RNA_pol_sigma70_r4_t2"/>
</dbReference>
<dbReference type="InterPro" id="IPR013325">
    <property type="entry name" value="RNA_pol_sigma_r2"/>
</dbReference>
<evidence type="ECO:0000256" key="1">
    <source>
        <dbReference type="ARBA" id="ARBA00010641"/>
    </source>
</evidence>
<evidence type="ECO:0000259" key="7">
    <source>
        <dbReference type="Pfam" id="PF08281"/>
    </source>
</evidence>
<dbReference type="PANTHER" id="PTHR43133">
    <property type="entry name" value="RNA POLYMERASE ECF-TYPE SIGMA FACTO"/>
    <property type="match status" value="1"/>
</dbReference>
<evidence type="ECO:0000313" key="9">
    <source>
        <dbReference type="Proteomes" id="UP000199019"/>
    </source>
</evidence>
<proteinExistence type="inferred from homology"/>
<dbReference type="Gene3D" id="1.10.1740.10">
    <property type="match status" value="1"/>
</dbReference>
<evidence type="ECO:0000259" key="6">
    <source>
        <dbReference type="Pfam" id="PF04542"/>
    </source>
</evidence>
<dbReference type="Pfam" id="PF04542">
    <property type="entry name" value="Sigma70_r2"/>
    <property type="match status" value="1"/>
</dbReference>
<keyword evidence="9" id="KW-1185">Reference proteome</keyword>
<dbReference type="InterPro" id="IPR007627">
    <property type="entry name" value="RNA_pol_sigma70_r2"/>
</dbReference>
<dbReference type="AlphaFoldDB" id="A0A1H9RZ81"/>
<dbReference type="InterPro" id="IPR014284">
    <property type="entry name" value="RNA_pol_sigma-70_dom"/>
</dbReference>
<dbReference type="GO" id="GO:0006352">
    <property type="term" value="P:DNA-templated transcription initiation"/>
    <property type="evidence" value="ECO:0007669"/>
    <property type="project" value="InterPro"/>
</dbReference>
<dbReference type="GO" id="GO:0016987">
    <property type="term" value="F:sigma factor activity"/>
    <property type="evidence" value="ECO:0007669"/>
    <property type="project" value="UniProtKB-KW"/>
</dbReference>
<dbReference type="EMBL" id="FOHB01000001">
    <property type="protein sequence ID" value="SER77179.1"/>
    <property type="molecule type" value="Genomic_DNA"/>
</dbReference>
<sequence>MSRQRDLDEEFAEFARGAAPRLLKAAWLICGDPHQAEDLVQSVMVKVYLKWSRLREGSPLAYARRCLVTTHIDTHRRTGRETAVAETPELGSWDRSWDDTDEVVRLLATLPLRERQVVVMRHYAGLPEAHVAELLGISVGTVKSSASRGLTRLRQALHPTVDVPEDARSAEVREGNHV</sequence>
<keyword evidence="5" id="KW-0804">Transcription</keyword>
<evidence type="ECO:0000313" key="8">
    <source>
        <dbReference type="EMBL" id="SER77179.1"/>
    </source>
</evidence>
<dbReference type="GO" id="GO:0003677">
    <property type="term" value="F:DNA binding"/>
    <property type="evidence" value="ECO:0007669"/>
    <property type="project" value="UniProtKB-KW"/>
</dbReference>
<keyword evidence="2" id="KW-0805">Transcription regulation</keyword>
<accession>A0A1H9RZ81</accession>
<feature type="domain" description="RNA polymerase sigma factor 70 region 4 type 2" evidence="7">
    <location>
        <begin position="102"/>
        <end position="153"/>
    </location>
</feature>
<dbReference type="NCBIfam" id="TIGR02983">
    <property type="entry name" value="SigE-fam_strep"/>
    <property type="match status" value="1"/>
</dbReference>